<evidence type="ECO:0000256" key="1">
    <source>
        <dbReference type="RuleBase" id="RU363044"/>
    </source>
</evidence>
<dbReference type="InterPro" id="IPR010285">
    <property type="entry name" value="DNA_helicase_pif1-like_DEAD"/>
</dbReference>
<comment type="catalytic activity">
    <reaction evidence="1">
        <text>ATP + H2O = ADP + phosphate + H(+)</text>
        <dbReference type="Rhea" id="RHEA:13065"/>
        <dbReference type="ChEBI" id="CHEBI:15377"/>
        <dbReference type="ChEBI" id="CHEBI:15378"/>
        <dbReference type="ChEBI" id="CHEBI:30616"/>
        <dbReference type="ChEBI" id="CHEBI:43474"/>
        <dbReference type="ChEBI" id="CHEBI:456216"/>
        <dbReference type="EC" id="5.6.2.3"/>
    </reaction>
</comment>
<comment type="similarity">
    <text evidence="1">Belongs to the helicase family.</text>
</comment>
<keyword evidence="1" id="KW-0347">Helicase</keyword>
<dbReference type="GO" id="GO:0043139">
    <property type="term" value="F:5'-3' DNA helicase activity"/>
    <property type="evidence" value="ECO:0007669"/>
    <property type="project" value="UniProtKB-EC"/>
</dbReference>
<dbReference type="Gene3D" id="3.40.50.300">
    <property type="entry name" value="P-loop containing nucleotide triphosphate hydrolases"/>
    <property type="match status" value="1"/>
</dbReference>
<name>A0A4Y2D7U0_ARAVE</name>
<dbReference type="SUPFAM" id="SSF52540">
    <property type="entry name" value="P-loop containing nucleoside triphosphate hydrolases"/>
    <property type="match status" value="1"/>
</dbReference>
<dbReference type="GO" id="GO:0006281">
    <property type="term" value="P:DNA repair"/>
    <property type="evidence" value="ECO:0007669"/>
    <property type="project" value="UniProtKB-KW"/>
</dbReference>
<feature type="domain" description="DNA helicase Pif1-like DEAD-box helicase" evidence="2">
    <location>
        <begin position="24"/>
        <end position="197"/>
    </location>
</feature>
<evidence type="ECO:0000313" key="3">
    <source>
        <dbReference type="EMBL" id="GBM12146.1"/>
    </source>
</evidence>
<keyword evidence="1" id="KW-0233">DNA recombination</keyword>
<dbReference type="Proteomes" id="UP000499080">
    <property type="component" value="Unassembled WGS sequence"/>
</dbReference>
<keyword evidence="1" id="KW-0547">Nucleotide-binding</keyword>
<reference evidence="3 4" key="1">
    <citation type="journal article" date="2019" name="Sci. Rep.">
        <title>Orb-weaving spider Araneus ventricosus genome elucidates the spidroin gene catalogue.</title>
        <authorList>
            <person name="Kono N."/>
            <person name="Nakamura H."/>
            <person name="Ohtoshi R."/>
            <person name="Moran D.A.P."/>
            <person name="Shinohara A."/>
            <person name="Yoshida Y."/>
            <person name="Fujiwara M."/>
            <person name="Mori M."/>
            <person name="Tomita M."/>
            <person name="Arakawa K."/>
        </authorList>
    </citation>
    <scope>NUCLEOTIDE SEQUENCE [LARGE SCALE GENOMIC DNA]</scope>
</reference>
<sequence length="198" mass="22039">MSRPSRTDEVNNDLMQELDYDTEVESGEGGLFFLDAPGGTGKTFHLNLLLAQIRKDEKIAITVASSGIAATLLDGVRTEHSVLKLPQNLAHEETPVCNFTKNSELCRMLQHCKLLVWDECTMSHKRAVEALNRTMKDINNNQSVTGGMVVLTASDFRQILPVITKGAPVDKINACLKASPLWEHVKKFNFTTNMRVQL</sequence>
<comment type="caution">
    <text evidence="3">The sequence shown here is derived from an EMBL/GenBank/DDBJ whole genome shotgun (WGS) entry which is preliminary data.</text>
</comment>
<keyword evidence="1" id="KW-0067">ATP-binding</keyword>
<keyword evidence="1" id="KW-0234">DNA repair</keyword>
<dbReference type="PANTHER" id="PTHR10492:SF57">
    <property type="entry name" value="ATP-DEPENDENT DNA HELICASE"/>
    <property type="match status" value="1"/>
</dbReference>
<dbReference type="GO" id="GO:0000723">
    <property type="term" value="P:telomere maintenance"/>
    <property type="evidence" value="ECO:0007669"/>
    <property type="project" value="InterPro"/>
</dbReference>
<dbReference type="PANTHER" id="PTHR10492">
    <property type="match status" value="1"/>
</dbReference>
<accession>A0A4Y2D7U0</accession>
<dbReference type="GO" id="GO:0016887">
    <property type="term" value="F:ATP hydrolysis activity"/>
    <property type="evidence" value="ECO:0007669"/>
    <property type="project" value="RHEA"/>
</dbReference>
<gene>
    <name evidence="3" type="ORF">AVEN_39482_1</name>
</gene>
<dbReference type="InterPro" id="IPR027417">
    <property type="entry name" value="P-loop_NTPase"/>
</dbReference>
<proteinExistence type="inferred from homology"/>
<dbReference type="EC" id="5.6.2.3" evidence="1"/>
<evidence type="ECO:0000259" key="2">
    <source>
        <dbReference type="Pfam" id="PF05970"/>
    </source>
</evidence>
<evidence type="ECO:0000313" key="4">
    <source>
        <dbReference type="Proteomes" id="UP000499080"/>
    </source>
</evidence>
<keyword evidence="1" id="KW-0378">Hydrolase</keyword>
<protein>
    <recommendedName>
        <fullName evidence="1">ATP-dependent DNA helicase</fullName>
        <ecNumber evidence="1">5.6.2.3</ecNumber>
    </recommendedName>
</protein>
<dbReference type="GO" id="GO:0005524">
    <property type="term" value="F:ATP binding"/>
    <property type="evidence" value="ECO:0007669"/>
    <property type="project" value="UniProtKB-KW"/>
</dbReference>
<dbReference type="GO" id="GO:0006310">
    <property type="term" value="P:DNA recombination"/>
    <property type="evidence" value="ECO:0007669"/>
    <property type="project" value="UniProtKB-KW"/>
</dbReference>
<organism evidence="3 4">
    <name type="scientific">Araneus ventricosus</name>
    <name type="common">Orbweaver spider</name>
    <name type="synonym">Epeira ventricosa</name>
    <dbReference type="NCBI Taxonomy" id="182803"/>
    <lineage>
        <taxon>Eukaryota</taxon>
        <taxon>Metazoa</taxon>
        <taxon>Ecdysozoa</taxon>
        <taxon>Arthropoda</taxon>
        <taxon>Chelicerata</taxon>
        <taxon>Arachnida</taxon>
        <taxon>Araneae</taxon>
        <taxon>Araneomorphae</taxon>
        <taxon>Entelegynae</taxon>
        <taxon>Araneoidea</taxon>
        <taxon>Araneidae</taxon>
        <taxon>Araneus</taxon>
    </lineage>
</organism>
<dbReference type="Pfam" id="PF05970">
    <property type="entry name" value="PIF1"/>
    <property type="match status" value="1"/>
</dbReference>
<dbReference type="EMBL" id="BGPR01000309">
    <property type="protein sequence ID" value="GBM12146.1"/>
    <property type="molecule type" value="Genomic_DNA"/>
</dbReference>
<dbReference type="AlphaFoldDB" id="A0A4Y2D7U0"/>
<comment type="cofactor">
    <cofactor evidence="1">
        <name>Mg(2+)</name>
        <dbReference type="ChEBI" id="CHEBI:18420"/>
    </cofactor>
</comment>
<dbReference type="OrthoDB" id="6435739at2759"/>
<keyword evidence="4" id="KW-1185">Reference proteome</keyword>
<keyword evidence="1" id="KW-0227">DNA damage</keyword>